<dbReference type="InterPro" id="IPR016181">
    <property type="entry name" value="Acyl_CoA_acyltransferase"/>
</dbReference>
<dbReference type="GO" id="GO:0016747">
    <property type="term" value="F:acyltransferase activity, transferring groups other than amino-acyl groups"/>
    <property type="evidence" value="ECO:0007669"/>
    <property type="project" value="InterPro"/>
</dbReference>
<dbReference type="PROSITE" id="PS51186">
    <property type="entry name" value="GNAT"/>
    <property type="match status" value="1"/>
</dbReference>
<sequence length="152" mass="17758">MESGMNVRIMNIHDYQKVLSLWKSIEGFYIRSIDDSFEGMSKFLERNPSTNVVALQGDEIIGSILCGYDGRCAYFYHVCVKKEHRHKQIGKRMVDFVIQELQNIGATHINLVAFKSNEAGNLFWQELHWTLKEELNLYEYILNPNNIRLLNT</sequence>
<dbReference type="EMBL" id="NXLQ01000020">
    <property type="protein sequence ID" value="RDU64072.1"/>
    <property type="molecule type" value="Genomic_DNA"/>
</dbReference>
<evidence type="ECO:0000313" key="3">
    <source>
        <dbReference type="Proteomes" id="UP000256379"/>
    </source>
</evidence>
<proteinExistence type="predicted"/>
<accession>A0A3D8IFU8</accession>
<dbReference type="AlphaFoldDB" id="A0A3D8IFU8"/>
<feature type="domain" description="N-acetyltransferase" evidence="1">
    <location>
        <begin position="5"/>
        <end position="152"/>
    </location>
</feature>
<dbReference type="CDD" id="cd04301">
    <property type="entry name" value="NAT_SF"/>
    <property type="match status" value="1"/>
</dbReference>
<reference evidence="2 3" key="1">
    <citation type="submission" date="2018-04" db="EMBL/GenBank/DDBJ databases">
        <title>Novel Campyloabacter and Helicobacter Species and Strains.</title>
        <authorList>
            <person name="Mannion A.J."/>
            <person name="Shen Z."/>
            <person name="Fox J.G."/>
        </authorList>
    </citation>
    <scope>NUCLEOTIDE SEQUENCE [LARGE SCALE GENOMIC DNA]</scope>
    <source>
        <strain evidence="2 3">MIT 17-337</strain>
    </source>
</reference>
<name>A0A3D8IFU8_9HELI</name>
<evidence type="ECO:0000313" key="2">
    <source>
        <dbReference type="EMBL" id="RDU64072.1"/>
    </source>
</evidence>
<comment type="caution">
    <text evidence="2">The sequence shown here is derived from an EMBL/GenBank/DDBJ whole genome shotgun (WGS) entry which is preliminary data.</text>
</comment>
<protein>
    <submittedName>
        <fullName evidence="2">GNAT family N-acetyltransferase</fullName>
    </submittedName>
</protein>
<dbReference type="Pfam" id="PF00583">
    <property type="entry name" value="Acetyltransf_1"/>
    <property type="match status" value="1"/>
</dbReference>
<gene>
    <name evidence="2" type="ORF">CQA53_08000</name>
</gene>
<keyword evidence="3" id="KW-1185">Reference proteome</keyword>
<dbReference type="Proteomes" id="UP000256379">
    <property type="component" value="Unassembled WGS sequence"/>
</dbReference>
<dbReference type="InterPro" id="IPR000182">
    <property type="entry name" value="GNAT_dom"/>
</dbReference>
<evidence type="ECO:0000259" key="1">
    <source>
        <dbReference type="PROSITE" id="PS51186"/>
    </source>
</evidence>
<keyword evidence="2" id="KW-0808">Transferase</keyword>
<dbReference type="Gene3D" id="3.40.630.30">
    <property type="match status" value="1"/>
</dbReference>
<dbReference type="OrthoDB" id="1821130at2"/>
<dbReference type="SUPFAM" id="SSF55729">
    <property type="entry name" value="Acyl-CoA N-acyltransferases (Nat)"/>
    <property type="match status" value="1"/>
</dbReference>
<organism evidence="2 3">
    <name type="scientific">Helicobacter didelphidarum</name>
    <dbReference type="NCBI Taxonomy" id="2040648"/>
    <lineage>
        <taxon>Bacteria</taxon>
        <taxon>Pseudomonadati</taxon>
        <taxon>Campylobacterota</taxon>
        <taxon>Epsilonproteobacteria</taxon>
        <taxon>Campylobacterales</taxon>
        <taxon>Helicobacteraceae</taxon>
        <taxon>Helicobacter</taxon>
    </lineage>
</organism>